<dbReference type="Gene3D" id="3.40.50.150">
    <property type="entry name" value="Vaccinia Virus protein VP39"/>
    <property type="match status" value="1"/>
</dbReference>
<dbReference type="EMBL" id="SPIA01000003">
    <property type="protein sequence ID" value="TFH67354.1"/>
    <property type="molecule type" value="Genomic_DNA"/>
</dbReference>
<dbReference type="SUPFAM" id="SSF53335">
    <property type="entry name" value="S-adenosyl-L-methionine-dependent methyltransferases"/>
    <property type="match status" value="1"/>
</dbReference>
<keyword evidence="1" id="KW-0489">Methyltransferase</keyword>
<dbReference type="GO" id="GO:0032259">
    <property type="term" value="P:methylation"/>
    <property type="evidence" value="ECO:0007669"/>
    <property type="project" value="UniProtKB-KW"/>
</dbReference>
<dbReference type="Proteomes" id="UP000298133">
    <property type="component" value="Unassembled WGS sequence"/>
</dbReference>
<organism evidence="1 2">
    <name type="scientific">Gammaproteobacteria bacterium LSUCC0057</name>
    <dbReference type="NCBI Taxonomy" id="2559237"/>
    <lineage>
        <taxon>Bacteria</taxon>
        <taxon>Pseudomonadati</taxon>
        <taxon>Pseudomonadota</taxon>
        <taxon>Gammaproteobacteria</taxon>
        <taxon>Cellvibrionales</taxon>
        <taxon>Porticoccaceae</taxon>
        <taxon>SAR92 clade</taxon>
    </lineage>
</organism>
<keyword evidence="2" id="KW-1185">Reference proteome</keyword>
<dbReference type="InterPro" id="IPR016980">
    <property type="entry name" value="S-AdoMet-dep_MeTrfase_Alr7345"/>
</dbReference>
<dbReference type="OrthoDB" id="9801692at2"/>
<dbReference type="AlphaFoldDB" id="A0A4Y8UHR7"/>
<keyword evidence="1" id="KW-0808">Transferase</keyword>
<sequence>MPNLTHLNYLLGRWLLVIAALWQISCGQPAATTATADPATALASAVANPARSEADRGRDRYRHPAQTLEFFGLQPEMTVVEIWPGGGWYSDILAAFNRGQLIAAHFPERAAAGSSERVSAYFDRSRSAYTAKLAAPDSPWQNIELAQFDPAQDLLTVAANSADALLTFRNVHNWLNSDSEQRAFELFFTALRPGGVLGVVEHRAAPGTDRETMRSSGYMTEAYVIELAAAAGFVLEESSEINANPLDTRNHPAGVWTLPPSLRLGEERRAEYLAIGESDRMTLRFRKPHAQTDSGGY</sequence>
<evidence type="ECO:0000313" key="1">
    <source>
        <dbReference type="EMBL" id="TFH67354.1"/>
    </source>
</evidence>
<proteinExistence type="predicted"/>
<protein>
    <submittedName>
        <fullName evidence="1">Methyltransferase</fullName>
    </submittedName>
</protein>
<dbReference type="GO" id="GO:0008168">
    <property type="term" value="F:methyltransferase activity"/>
    <property type="evidence" value="ECO:0007669"/>
    <property type="project" value="UniProtKB-KW"/>
</dbReference>
<name>A0A4Y8UHR7_9GAMM</name>
<gene>
    <name evidence="1" type="ORF">E3W66_07615</name>
</gene>
<dbReference type="InterPro" id="IPR029063">
    <property type="entry name" value="SAM-dependent_MTases_sf"/>
</dbReference>
<dbReference type="PIRSF" id="PIRSF031679">
    <property type="entry name" value="Mtase_Alr7345_prd"/>
    <property type="match status" value="1"/>
</dbReference>
<accession>A0A4Y8UHR7</accession>
<reference evidence="1 2" key="1">
    <citation type="submission" date="2019-03" db="EMBL/GenBank/DDBJ databases">
        <title>Draft genome of Gammaproteobacteria bacterium LSUCC0057, a member of the SAR92 clade.</title>
        <authorList>
            <person name="Lanclos V.C."/>
            <person name="Doiron C."/>
            <person name="Henson M.W."/>
            <person name="Thrash J.C."/>
        </authorList>
    </citation>
    <scope>NUCLEOTIDE SEQUENCE [LARGE SCALE GENOMIC DNA]</scope>
    <source>
        <strain evidence="1 2">LSUCC0057</strain>
    </source>
</reference>
<evidence type="ECO:0000313" key="2">
    <source>
        <dbReference type="Proteomes" id="UP000298133"/>
    </source>
</evidence>
<comment type="caution">
    <text evidence="1">The sequence shown here is derived from an EMBL/GenBank/DDBJ whole genome shotgun (WGS) entry which is preliminary data.</text>
</comment>